<organism evidence="10 11">
    <name type="scientific">Lophiostoma macrostomum CBS 122681</name>
    <dbReference type="NCBI Taxonomy" id="1314788"/>
    <lineage>
        <taxon>Eukaryota</taxon>
        <taxon>Fungi</taxon>
        <taxon>Dikarya</taxon>
        <taxon>Ascomycota</taxon>
        <taxon>Pezizomycotina</taxon>
        <taxon>Dothideomycetes</taxon>
        <taxon>Pleosporomycetidae</taxon>
        <taxon>Pleosporales</taxon>
        <taxon>Lophiostomataceae</taxon>
        <taxon>Lophiostoma</taxon>
    </lineage>
</organism>
<feature type="region of interest" description="Disordered" evidence="8">
    <location>
        <begin position="93"/>
        <end position="210"/>
    </location>
</feature>
<dbReference type="GO" id="GO:0045944">
    <property type="term" value="P:positive regulation of transcription by RNA polymerase II"/>
    <property type="evidence" value="ECO:0007669"/>
    <property type="project" value="TreeGrafter"/>
</dbReference>
<dbReference type="Proteomes" id="UP000799324">
    <property type="component" value="Unassembled WGS sequence"/>
</dbReference>
<dbReference type="Gene3D" id="3.90.430.10">
    <property type="entry name" value="Copper fist DNA-binding domain"/>
    <property type="match status" value="1"/>
</dbReference>
<evidence type="ECO:0000256" key="8">
    <source>
        <dbReference type="SAM" id="MobiDB-lite"/>
    </source>
</evidence>
<feature type="region of interest" description="Disordered" evidence="8">
    <location>
        <begin position="267"/>
        <end position="286"/>
    </location>
</feature>
<evidence type="ECO:0000259" key="9">
    <source>
        <dbReference type="PROSITE" id="PS50073"/>
    </source>
</evidence>
<evidence type="ECO:0000313" key="10">
    <source>
        <dbReference type="EMBL" id="KAF2652794.1"/>
    </source>
</evidence>
<dbReference type="SUPFAM" id="SSF57879">
    <property type="entry name" value="Zinc domain conserved in yeast copper-regulated transcription factors"/>
    <property type="match status" value="1"/>
</dbReference>
<dbReference type="GO" id="GO:0000981">
    <property type="term" value="F:DNA-binding transcription factor activity, RNA polymerase II-specific"/>
    <property type="evidence" value="ECO:0007669"/>
    <property type="project" value="TreeGrafter"/>
</dbReference>
<feature type="compositionally biased region" description="Polar residues" evidence="8">
    <location>
        <begin position="138"/>
        <end position="158"/>
    </location>
</feature>
<evidence type="ECO:0000256" key="3">
    <source>
        <dbReference type="ARBA" id="ARBA00022833"/>
    </source>
</evidence>
<keyword evidence="4" id="KW-0186">Copper</keyword>
<evidence type="ECO:0000256" key="6">
    <source>
        <dbReference type="ARBA" id="ARBA00023163"/>
    </source>
</evidence>
<sequence length="591" mass="63415">MVRRLSFFPFKPCHRIRPDPTCFWCTHLTDVFLSGPCIRGHRSSKCDHRDRVLLEVRKPGRPLSSCPHPSGSCSCERVVINYTIPKSSECACPSGQSQPASAVSGSSTRVQKSRGRKSTNTFSPATLERLEEVVKASQKGQIDSTSVATRTPTNTSFVPSEKSSSDETSPPSSASSTPRIVSSPSRRESYSVGVPAVPPSTSESRQTSSCCASKAPPQVLASAVEPQRGSCCGSRPQEQSQIAPVKKACCSGSDQLPLVDNFNHANGHHAGAHAHSQFPQLQQSAQYHHQQYNGMSSGFEYNSSRTMGMEMPIPFNTPIYNHVSGFQQQASVPMSPLYAAHHTGTPATKHNCHCGESCSCFGCAAHPNNATMTEYVRLMHHFMSSGGFGALPPPTYDLPSYPHHSGVGAEPHQSMNYGHDVQPASFMPFAGGQAPFQASMSNGLGMSQTPIPTTAPWQQSSISTPIQPQASPAPQFINPTTNHARHTTLELKTENHEATPTMADSPQESQDEDTQLSPSSYFWQELVLPGCNDATGTCQCGDGCQCVGCLTHGGHNGVPLQAASTNGHDAFTSFMASDSFQGTHTNFMPGM</sequence>
<evidence type="ECO:0000256" key="5">
    <source>
        <dbReference type="ARBA" id="ARBA00023015"/>
    </source>
</evidence>
<dbReference type="GO" id="GO:0006878">
    <property type="term" value="P:intracellular copper ion homeostasis"/>
    <property type="evidence" value="ECO:0007669"/>
    <property type="project" value="TreeGrafter"/>
</dbReference>
<feature type="domain" description="Copper-fist" evidence="9">
    <location>
        <begin position="32"/>
        <end position="63"/>
    </location>
</feature>
<gene>
    <name evidence="10" type="ORF">K491DRAFT_33219</name>
</gene>
<reference evidence="10" key="1">
    <citation type="journal article" date="2020" name="Stud. Mycol.">
        <title>101 Dothideomycetes genomes: a test case for predicting lifestyles and emergence of pathogens.</title>
        <authorList>
            <person name="Haridas S."/>
            <person name="Albert R."/>
            <person name="Binder M."/>
            <person name="Bloem J."/>
            <person name="Labutti K."/>
            <person name="Salamov A."/>
            <person name="Andreopoulos B."/>
            <person name="Baker S."/>
            <person name="Barry K."/>
            <person name="Bills G."/>
            <person name="Bluhm B."/>
            <person name="Cannon C."/>
            <person name="Castanera R."/>
            <person name="Culley D."/>
            <person name="Daum C."/>
            <person name="Ezra D."/>
            <person name="Gonzalez J."/>
            <person name="Henrissat B."/>
            <person name="Kuo A."/>
            <person name="Liang C."/>
            <person name="Lipzen A."/>
            <person name="Lutzoni F."/>
            <person name="Magnuson J."/>
            <person name="Mondo S."/>
            <person name="Nolan M."/>
            <person name="Ohm R."/>
            <person name="Pangilinan J."/>
            <person name="Park H.-J."/>
            <person name="Ramirez L."/>
            <person name="Alfaro M."/>
            <person name="Sun H."/>
            <person name="Tritt A."/>
            <person name="Yoshinaga Y."/>
            <person name="Zwiers L.-H."/>
            <person name="Turgeon B."/>
            <person name="Goodwin S."/>
            <person name="Spatafora J."/>
            <person name="Crous P."/>
            <person name="Grigoriev I."/>
        </authorList>
    </citation>
    <scope>NUCLEOTIDE SEQUENCE</scope>
    <source>
        <strain evidence="10">CBS 122681</strain>
    </source>
</reference>
<dbReference type="SMART" id="SM01090">
    <property type="entry name" value="Copper-fist"/>
    <property type="match status" value="1"/>
</dbReference>
<dbReference type="InterPro" id="IPR001083">
    <property type="entry name" value="Cu_fist_DNA-bd_dom"/>
</dbReference>
<feature type="compositionally biased region" description="Low complexity" evidence="8">
    <location>
        <begin position="273"/>
        <end position="286"/>
    </location>
</feature>
<dbReference type="PANTHER" id="PTHR28088">
    <property type="entry name" value="TRANSCRIPTIONAL ACTIVATOR HAA1-RELATED"/>
    <property type="match status" value="1"/>
</dbReference>
<dbReference type="PROSITE" id="PS50073">
    <property type="entry name" value="COPPER_FIST_2"/>
    <property type="match status" value="1"/>
</dbReference>
<proteinExistence type="predicted"/>
<dbReference type="GO" id="GO:0000978">
    <property type="term" value="F:RNA polymerase II cis-regulatory region sequence-specific DNA binding"/>
    <property type="evidence" value="ECO:0007669"/>
    <property type="project" value="TreeGrafter"/>
</dbReference>
<dbReference type="PANTHER" id="PTHR28088:SF9">
    <property type="entry name" value="TRANSCRIPTION FACTOR GRISEA, PUTATIVE (AFU_ORTHOLOGUE AFUA_1G13190)-RELATED"/>
    <property type="match status" value="1"/>
</dbReference>
<evidence type="ECO:0000313" key="11">
    <source>
        <dbReference type="Proteomes" id="UP000799324"/>
    </source>
</evidence>
<keyword evidence="3" id="KW-0862">Zinc</keyword>
<evidence type="ECO:0000256" key="4">
    <source>
        <dbReference type="ARBA" id="ARBA00023008"/>
    </source>
</evidence>
<evidence type="ECO:0000256" key="7">
    <source>
        <dbReference type="ARBA" id="ARBA00023242"/>
    </source>
</evidence>
<keyword evidence="6" id="KW-0804">Transcription</keyword>
<comment type="subcellular location">
    <subcellularLocation>
        <location evidence="1">Nucleus</location>
    </subcellularLocation>
</comment>
<dbReference type="OrthoDB" id="5600085at2759"/>
<keyword evidence="2" id="KW-0479">Metal-binding</keyword>
<dbReference type="Pfam" id="PF00649">
    <property type="entry name" value="Copper-fist"/>
    <property type="match status" value="1"/>
</dbReference>
<feature type="region of interest" description="Disordered" evidence="8">
    <location>
        <begin position="496"/>
        <end position="516"/>
    </location>
</feature>
<feature type="compositionally biased region" description="Low complexity" evidence="8">
    <location>
        <begin position="159"/>
        <end position="178"/>
    </location>
</feature>
<dbReference type="AlphaFoldDB" id="A0A6A6T2N4"/>
<evidence type="ECO:0000256" key="1">
    <source>
        <dbReference type="ARBA" id="ARBA00004123"/>
    </source>
</evidence>
<protein>
    <recommendedName>
        <fullName evidence="9">Copper-fist domain-containing protein</fullName>
    </recommendedName>
</protein>
<dbReference type="EMBL" id="MU004394">
    <property type="protein sequence ID" value="KAF2652794.1"/>
    <property type="molecule type" value="Genomic_DNA"/>
</dbReference>
<feature type="compositionally biased region" description="Polar residues" evidence="8">
    <location>
        <begin position="94"/>
        <end position="110"/>
    </location>
</feature>
<dbReference type="SMART" id="SM00412">
    <property type="entry name" value="Cu_FIST"/>
    <property type="match status" value="1"/>
</dbReference>
<dbReference type="InterPro" id="IPR051763">
    <property type="entry name" value="Copper_Homeo_Regul"/>
</dbReference>
<feature type="compositionally biased region" description="Polar residues" evidence="8">
    <location>
        <begin position="199"/>
        <end position="210"/>
    </location>
</feature>
<dbReference type="GO" id="GO:0006879">
    <property type="term" value="P:intracellular iron ion homeostasis"/>
    <property type="evidence" value="ECO:0007669"/>
    <property type="project" value="TreeGrafter"/>
</dbReference>
<dbReference type="InterPro" id="IPR036395">
    <property type="entry name" value="Cu_fist_DNA-bd_dom_sf"/>
</dbReference>
<name>A0A6A6T2N4_9PLEO</name>
<evidence type="ECO:0000256" key="2">
    <source>
        <dbReference type="ARBA" id="ARBA00022723"/>
    </source>
</evidence>
<keyword evidence="7" id="KW-0539">Nucleus</keyword>
<keyword evidence="11" id="KW-1185">Reference proteome</keyword>
<dbReference type="PRINTS" id="PR00617">
    <property type="entry name" value="COPPERFIST"/>
</dbReference>
<keyword evidence="5" id="KW-0805">Transcription regulation</keyword>
<dbReference type="GO" id="GO:0005634">
    <property type="term" value="C:nucleus"/>
    <property type="evidence" value="ECO:0007669"/>
    <property type="project" value="UniProtKB-SubCell"/>
</dbReference>
<dbReference type="GO" id="GO:0005507">
    <property type="term" value="F:copper ion binding"/>
    <property type="evidence" value="ECO:0007669"/>
    <property type="project" value="InterPro"/>
</dbReference>
<accession>A0A6A6T2N4</accession>